<feature type="domain" description="Thioredoxin" evidence="7">
    <location>
        <begin position="37"/>
        <end position="229"/>
    </location>
</feature>
<dbReference type="GO" id="GO:0016491">
    <property type="term" value="F:oxidoreductase activity"/>
    <property type="evidence" value="ECO:0007669"/>
    <property type="project" value="UniProtKB-KW"/>
</dbReference>
<evidence type="ECO:0000256" key="6">
    <source>
        <dbReference type="SAM" id="Phobius"/>
    </source>
</evidence>
<evidence type="ECO:0000313" key="9">
    <source>
        <dbReference type="Proteomes" id="UP000288024"/>
    </source>
</evidence>
<dbReference type="InterPro" id="IPR013766">
    <property type="entry name" value="Thioredoxin_domain"/>
</dbReference>
<sequence length="230" mass="26058">MAKTKNQKQKKSQSTGNKPSKFIYWIIGIVVVCIAGLVILANLPEKGFDFDYENQPVLGEESASVSIVEFGDYRCPVCKNFNESFFPVVKENLIDTGKAKFYYMNYPFIHADSTTSALFAETVYSELGNDIFWKFHDSIFANQPDNETEETYTEEFLKERLKDAGATDEDITRVTEAFQTQTAKDSLQKDLDYVNQLNITGTPTIYVNGVKFEGSSYNELLDMVNEAAEK</sequence>
<dbReference type="InterPro" id="IPR036249">
    <property type="entry name" value="Thioredoxin-like_sf"/>
</dbReference>
<reference evidence="8 9" key="1">
    <citation type="submission" date="2019-01" db="EMBL/GenBank/DDBJ databases">
        <title>Bacillus sp. M5HDSG1-1, whole genome shotgun sequence.</title>
        <authorList>
            <person name="Tuo L."/>
        </authorList>
    </citation>
    <scope>NUCLEOTIDE SEQUENCE [LARGE SCALE GENOMIC DNA]</scope>
    <source>
        <strain evidence="8 9">M5HDSG1-1</strain>
    </source>
</reference>
<dbReference type="Gene3D" id="3.40.30.10">
    <property type="entry name" value="Glutaredoxin"/>
    <property type="match status" value="1"/>
</dbReference>
<keyword evidence="3" id="KW-0560">Oxidoreductase</keyword>
<dbReference type="Pfam" id="PF13462">
    <property type="entry name" value="Thioredoxin_4"/>
    <property type="match status" value="1"/>
</dbReference>
<keyword evidence="5" id="KW-0676">Redox-active center</keyword>
<proteinExistence type="inferred from homology"/>
<dbReference type="AlphaFoldDB" id="A0A3S3SG83"/>
<keyword evidence="9" id="KW-1185">Reference proteome</keyword>
<evidence type="ECO:0000256" key="4">
    <source>
        <dbReference type="ARBA" id="ARBA00023157"/>
    </source>
</evidence>
<gene>
    <name evidence="8" type="ORF">EM808_27000</name>
</gene>
<evidence type="ECO:0000313" key="8">
    <source>
        <dbReference type="EMBL" id="RVT56631.1"/>
    </source>
</evidence>
<accession>A0A3S3SG83</accession>
<dbReference type="RefSeq" id="WP_127742719.1">
    <property type="nucleotide sequence ID" value="NZ_RZTZ01000024.1"/>
</dbReference>
<dbReference type="InterPro" id="IPR012336">
    <property type="entry name" value="Thioredoxin-like_fold"/>
</dbReference>
<feature type="transmembrane region" description="Helical" evidence="6">
    <location>
        <begin position="21"/>
        <end position="41"/>
    </location>
</feature>
<dbReference type="Proteomes" id="UP000288024">
    <property type="component" value="Unassembled WGS sequence"/>
</dbReference>
<name>A0A3S3SG83_9BACI</name>
<comment type="similarity">
    <text evidence="1">Belongs to the thioredoxin family. DsbA subfamily.</text>
</comment>
<organism evidence="8 9">
    <name type="scientific">Niallia taxi</name>
    <dbReference type="NCBI Taxonomy" id="2499688"/>
    <lineage>
        <taxon>Bacteria</taxon>
        <taxon>Bacillati</taxon>
        <taxon>Bacillota</taxon>
        <taxon>Bacilli</taxon>
        <taxon>Bacillales</taxon>
        <taxon>Bacillaceae</taxon>
        <taxon>Niallia</taxon>
    </lineage>
</organism>
<evidence type="ECO:0000256" key="1">
    <source>
        <dbReference type="ARBA" id="ARBA00005791"/>
    </source>
</evidence>
<dbReference type="PANTHER" id="PTHR13887">
    <property type="entry name" value="GLUTATHIONE S-TRANSFERASE KAPPA"/>
    <property type="match status" value="1"/>
</dbReference>
<keyword evidence="6" id="KW-1133">Transmembrane helix</keyword>
<evidence type="ECO:0000256" key="2">
    <source>
        <dbReference type="ARBA" id="ARBA00022729"/>
    </source>
</evidence>
<evidence type="ECO:0000259" key="7">
    <source>
        <dbReference type="PROSITE" id="PS51352"/>
    </source>
</evidence>
<comment type="caution">
    <text evidence="8">The sequence shown here is derived from an EMBL/GenBank/DDBJ whole genome shotgun (WGS) entry which is preliminary data.</text>
</comment>
<evidence type="ECO:0000256" key="3">
    <source>
        <dbReference type="ARBA" id="ARBA00023002"/>
    </source>
</evidence>
<keyword evidence="6" id="KW-0472">Membrane</keyword>
<keyword evidence="2" id="KW-0732">Signal</keyword>
<dbReference type="PANTHER" id="PTHR13887:SF14">
    <property type="entry name" value="DISULFIDE BOND FORMATION PROTEIN D"/>
    <property type="match status" value="1"/>
</dbReference>
<dbReference type="EMBL" id="RZTZ01000024">
    <property type="protein sequence ID" value="RVT56631.1"/>
    <property type="molecule type" value="Genomic_DNA"/>
</dbReference>
<keyword evidence="6" id="KW-0812">Transmembrane</keyword>
<keyword evidence="4" id="KW-1015">Disulfide bond</keyword>
<protein>
    <submittedName>
        <fullName evidence="8">Thiol-disulfide oxidoreductase</fullName>
    </submittedName>
</protein>
<dbReference type="SUPFAM" id="SSF52833">
    <property type="entry name" value="Thioredoxin-like"/>
    <property type="match status" value="1"/>
</dbReference>
<dbReference type="PROSITE" id="PS51352">
    <property type="entry name" value="THIOREDOXIN_2"/>
    <property type="match status" value="1"/>
</dbReference>
<evidence type="ECO:0000256" key="5">
    <source>
        <dbReference type="ARBA" id="ARBA00023284"/>
    </source>
</evidence>